<sequence length="78" mass="8577">MKKLIFVSVIMLVFSCKDNKSQENYRSDSLSVANGQNDSLSTSSSTDSTTTPGISNLNSSKTNPSDSLSRRKDSVRRR</sequence>
<organism evidence="2 3">
    <name type="scientific">Epilithonimonas zeae</name>
    <dbReference type="NCBI Taxonomy" id="1416779"/>
    <lineage>
        <taxon>Bacteria</taxon>
        <taxon>Pseudomonadati</taxon>
        <taxon>Bacteroidota</taxon>
        <taxon>Flavobacteriia</taxon>
        <taxon>Flavobacteriales</taxon>
        <taxon>Weeksellaceae</taxon>
        <taxon>Chryseobacterium group</taxon>
        <taxon>Epilithonimonas</taxon>
    </lineage>
</organism>
<feature type="compositionally biased region" description="Polar residues" evidence="1">
    <location>
        <begin position="52"/>
        <end position="67"/>
    </location>
</feature>
<feature type="compositionally biased region" description="Low complexity" evidence="1">
    <location>
        <begin position="38"/>
        <end position="51"/>
    </location>
</feature>
<feature type="region of interest" description="Disordered" evidence="1">
    <location>
        <begin position="20"/>
        <end position="78"/>
    </location>
</feature>
<evidence type="ECO:0000313" key="2">
    <source>
        <dbReference type="EMBL" id="SIN85251.1"/>
    </source>
</evidence>
<dbReference type="Proteomes" id="UP000185207">
    <property type="component" value="Unassembled WGS sequence"/>
</dbReference>
<dbReference type="AlphaFoldDB" id="A0A1N6EQN4"/>
<feature type="compositionally biased region" description="Polar residues" evidence="1">
    <location>
        <begin position="27"/>
        <end position="37"/>
    </location>
</feature>
<dbReference type="PROSITE" id="PS51257">
    <property type="entry name" value="PROKAR_LIPOPROTEIN"/>
    <property type="match status" value="1"/>
</dbReference>
<dbReference type="STRING" id="1416779.SAMN05444409_0784"/>
<keyword evidence="3" id="KW-1185">Reference proteome</keyword>
<name>A0A1N6EQN4_9FLAO</name>
<evidence type="ECO:0000313" key="3">
    <source>
        <dbReference type="Proteomes" id="UP000185207"/>
    </source>
</evidence>
<reference evidence="3" key="1">
    <citation type="submission" date="2016-11" db="EMBL/GenBank/DDBJ databases">
        <authorList>
            <person name="Varghese N."/>
            <person name="Submissions S."/>
        </authorList>
    </citation>
    <scope>NUCLEOTIDE SEQUENCE [LARGE SCALE GENOMIC DNA]</scope>
    <source>
        <strain evidence="3">DSM 27623</strain>
    </source>
</reference>
<accession>A0A1N6EQN4</accession>
<proteinExistence type="predicted"/>
<dbReference type="RefSeq" id="WP_139297253.1">
    <property type="nucleotide sequence ID" value="NZ_FSRK01000001.1"/>
</dbReference>
<gene>
    <name evidence="2" type="ORF">SAMN05444409_0784</name>
</gene>
<protein>
    <submittedName>
        <fullName evidence="2">Uncharacterized protein</fullName>
    </submittedName>
</protein>
<dbReference type="EMBL" id="FSRK01000001">
    <property type="protein sequence ID" value="SIN85251.1"/>
    <property type="molecule type" value="Genomic_DNA"/>
</dbReference>
<evidence type="ECO:0000256" key="1">
    <source>
        <dbReference type="SAM" id="MobiDB-lite"/>
    </source>
</evidence>